<reference evidence="3 4" key="1">
    <citation type="journal article" date="2018" name="Sci. Rep.">
        <title>Genomic signatures of local adaptation to the degree of environmental predictability in rotifers.</title>
        <authorList>
            <person name="Franch-Gras L."/>
            <person name="Hahn C."/>
            <person name="Garcia-Roger E.M."/>
            <person name="Carmona M.J."/>
            <person name="Serra M."/>
            <person name="Gomez A."/>
        </authorList>
    </citation>
    <scope>NUCLEOTIDE SEQUENCE [LARGE SCALE GENOMIC DNA]</scope>
    <source>
        <strain evidence="3">HYR1</strain>
    </source>
</reference>
<keyword evidence="1" id="KW-0862">Zinc</keyword>
<sequence length="204" mass="23288">MPLNNLSKRFCPILEGCRRRGDIIGKKRLSEIITVELANELTCFYGTQVHVGDIMFQPTTSTNNDRQTASQNQPIEVQNSIDNFDFGNEENIQSRHSNSVKYKVFVKFKPNSNNLEDISCICSCKTGKRTLGCCSHVAALVYFMGHERFDLEKIPKPRHKIKNLIIPIFYDSDQDEDASINTQNESIKRSLSINSEINTLKNIR</sequence>
<gene>
    <name evidence="3" type="ORF">BpHYR1_022757</name>
</gene>
<protein>
    <submittedName>
        <fullName evidence="3">Vacuolar sorting-associated 13c</fullName>
    </submittedName>
</protein>
<organism evidence="3 4">
    <name type="scientific">Brachionus plicatilis</name>
    <name type="common">Marine rotifer</name>
    <name type="synonym">Brachionus muelleri</name>
    <dbReference type="NCBI Taxonomy" id="10195"/>
    <lineage>
        <taxon>Eukaryota</taxon>
        <taxon>Metazoa</taxon>
        <taxon>Spiralia</taxon>
        <taxon>Gnathifera</taxon>
        <taxon>Rotifera</taxon>
        <taxon>Eurotatoria</taxon>
        <taxon>Monogononta</taxon>
        <taxon>Pseudotrocha</taxon>
        <taxon>Ploima</taxon>
        <taxon>Brachionidae</taxon>
        <taxon>Brachionus</taxon>
    </lineage>
</organism>
<name>A0A3M7P7R1_BRAPC</name>
<feature type="domain" description="SWIM-type" evidence="2">
    <location>
        <begin position="102"/>
        <end position="145"/>
    </location>
</feature>
<comment type="caution">
    <text evidence="3">The sequence shown here is derived from an EMBL/GenBank/DDBJ whole genome shotgun (WGS) entry which is preliminary data.</text>
</comment>
<dbReference type="InterPro" id="IPR007527">
    <property type="entry name" value="Znf_SWIM"/>
</dbReference>
<proteinExistence type="predicted"/>
<dbReference type="EMBL" id="REGN01012573">
    <property type="protein sequence ID" value="RMZ95126.1"/>
    <property type="molecule type" value="Genomic_DNA"/>
</dbReference>
<dbReference type="OrthoDB" id="10046738at2759"/>
<accession>A0A3M7P7R1</accession>
<evidence type="ECO:0000256" key="1">
    <source>
        <dbReference type="PROSITE-ProRule" id="PRU00325"/>
    </source>
</evidence>
<evidence type="ECO:0000259" key="2">
    <source>
        <dbReference type="PROSITE" id="PS50966"/>
    </source>
</evidence>
<dbReference type="Proteomes" id="UP000276133">
    <property type="component" value="Unassembled WGS sequence"/>
</dbReference>
<dbReference type="PROSITE" id="PS50966">
    <property type="entry name" value="ZF_SWIM"/>
    <property type="match status" value="1"/>
</dbReference>
<evidence type="ECO:0000313" key="4">
    <source>
        <dbReference type="Proteomes" id="UP000276133"/>
    </source>
</evidence>
<keyword evidence="4" id="KW-1185">Reference proteome</keyword>
<keyword evidence="1" id="KW-0863">Zinc-finger</keyword>
<keyword evidence="1" id="KW-0479">Metal-binding</keyword>
<dbReference type="AlphaFoldDB" id="A0A3M7P7R1"/>
<evidence type="ECO:0000313" key="3">
    <source>
        <dbReference type="EMBL" id="RMZ95126.1"/>
    </source>
</evidence>
<dbReference type="GO" id="GO:0008270">
    <property type="term" value="F:zinc ion binding"/>
    <property type="evidence" value="ECO:0007669"/>
    <property type="project" value="UniProtKB-KW"/>
</dbReference>